<evidence type="ECO:0000256" key="5">
    <source>
        <dbReference type="ARBA" id="ARBA00022801"/>
    </source>
</evidence>
<evidence type="ECO:0000256" key="2">
    <source>
        <dbReference type="ARBA" id="ARBA00001946"/>
    </source>
</evidence>
<keyword evidence="7" id="KW-0464">Manganese</keyword>
<dbReference type="InterPro" id="IPR039121">
    <property type="entry name" value="NUDT19"/>
</dbReference>
<accession>A0A1I7RWB1</accession>
<reference evidence="8" key="2">
    <citation type="submission" date="2020-09" db="EMBL/GenBank/DDBJ databases">
        <authorList>
            <person name="Kikuchi T."/>
        </authorList>
    </citation>
    <scope>NUCLEOTIDE SEQUENCE</scope>
    <source>
        <strain evidence="8">Ka4C1</strain>
    </source>
</reference>
<comment type="cofactor">
    <cofactor evidence="1">
        <name>Mn(2+)</name>
        <dbReference type="ChEBI" id="CHEBI:29035"/>
    </cofactor>
</comment>
<comment type="cofactor">
    <cofactor evidence="2">
        <name>Mg(2+)</name>
        <dbReference type="ChEBI" id="CHEBI:18420"/>
    </cofactor>
</comment>
<dbReference type="PANTHER" id="PTHR12318">
    <property type="entry name" value="TESTOSTERONE-REGULATED PROTEIN RP2"/>
    <property type="match status" value="1"/>
</dbReference>
<dbReference type="GO" id="GO:0016818">
    <property type="term" value="F:hydrolase activity, acting on acid anhydrides, in phosphorus-containing anhydrides"/>
    <property type="evidence" value="ECO:0007669"/>
    <property type="project" value="InterPro"/>
</dbReference>
<reference evidence="11" key="1">
    <citation type="submission" date="2016-11" db="UniProtKB">
        <authorList>
            <consortium name="WormBaseParasite"/>
        </authorList>
    </citation>
    <scope>IDENTIFICATION</scope>
</reference>
<dbReference type="Proteomes" id="UP000582659">
    <property type="component" value="Unassembled WGS sequence"/>
</dbReference>
<evidence type="ECO:0000256" key="1">
    <source>
        <dbReference type="ARBA" id="ARBA00001936"/>
    </source>
</evidence>
<organism evidence="9 11">
    <name type="scientific">Bursaphelenchus xylophilus</name>
    <name type="common">Pinewood nematode worm</name>
    <name type="synonym">Aphelenchoides xylophilus</name>
    <dbReference type="NCBI Taxonomy" id="6326"/>
    <lineage>
        <taxon>Eukaryota</taxon>
        <taxon>Metazoa</taxon>
        <taxon>Ecdysozoa</taxon>
        <taxon>Nematoda</taxon>
        <taxon>Chromadorea</taxon>
        <taxon>Rhabditida</taxon>
        <taxon>Tylenchina</taxon>
        <taxon>Tylenchomorpha</taxon>
        <taxon>Aphelenchoidea</taxon>
        <taxon>Aphelenchoididae</taxon>
        <taxon>Bursaphelenchus</taxon>
    </lineage>
</organism>
<keyword evidence="4" id="KW-0479">Metal-binding</keyword>
<evidence type="ECO:0000313" key="9">
    <source>
        <dbReference type="Proteomes" id="UP000095284"/>
    </source>
</evidence>
<dbReference type="GO" id="GO:0005739">
    <property type="term" value="C:mitochondrion"/>
    <property type="evidence" value="ECO:0007669"/>
    <property type="project" value="TreeGrafter"/>
</dbReference>
<dbReference type="PANTHER" id="PTHR12318:SF0">
    <property type="entry name" value="ACYL-COENZYME A DIPHOSPHATASE NUDT19"/>
    <property type="match status" value="1"/>
</dbReference>
<keyword evidence="5" id="KW-0378">Hydrolase</keyword>
<dbReference type="Gene3D" id="3.90.79.10">
    <property type="entry name" value="Nucleoside Triphosphate Pyrophosphohydrolase"/>
    <property type="match status" value="1"/>
</dbReference>
<dbReference type="GO" id="GO:0046872">
    <property type="term" value="F:metal ion binding"/>
    <property type="evidence" value="ECO:0007669"/>
    <property type="project" value="UniProtKB-KW"/>
</dbReference>
<comment type="similarity">
    <text evidence="3">Belongs to the Nudix hydrolase family.</text>
</comment>
<evidence type="ECO:0000256" key="7">
    <source>
        <dbReference type="ARBA" id="ARBA00023211"/>
    </source>
</evidence>
<dbReference type="Proteomes" id="UP000095284">
    <property type="component" value="Unplaced"/>
</dbReference>
<dbReference type="EMBL" id="CAJFCV020000002">
    <property type="protein sequence ID" value="CAG9095393.1"/>
    <property type="molecule type" value="Genomic_DNA"/>
</dbReference>
<keyword evidence="6" id="KW-0460">Magnesium</keyword>
<dbReference type="eggNOG" id="KOG3904">
    <property type="taxonomic scope" value="Eukaryota"/>
</dbReference>
<proteinExistence type="inferred from homology"/>
<evidence type="ECO:0000256" key="4">
    <source>
        <dbReference type="ARBA" id="ARBA00022723"/>
    </source>
</evidence>
<dbReference type="SMR" id="A0A1I7RWB1"/>
<protein>
    <submittedName>
        <fullName evidence="8">(pine wood nematode) hypothetical protein</fullName>
    </submittedName>
</protein>
<evidence type="ECO:0000256" key="3">
    <source>
        <dbReference type="ARBA" id="ARBA00005582"/>
    </source>
</evidence>
<dbReference type="AlphaFoldDB" id="A0A1I7RWB1"/>
<dbReference type="WBParaSite" id="BXY_0502400.1">
    <property type="protein sequence ID" value="BXY_0502400.1"/>
    <property type="gene ID" value="BXY_0502400"/>
</dbReference>
<dbReference type="EMBL" id="CAJFDI010000002">
    <property type="protein sequence ID" value="CAD5214669.1"/>
    <property type="molecule type" value="Genomic_DNA"/>
</dbReference>
<dbReference type="OrthoDB" id="1695362at2759"/>
<keyword evidence="10" id="KW-1185">Reference proteome</keyword>
<gene>
    <name evidence="8" type="ORF">BXYJ_LOCUS3645</name>
</gene>
<evidence type="ECO:0000256" key="6">
    <source>
        <dbReference type="ARBA" id="ARBA00022842"/>
    </source>
</evidence>
<sequence length="332" mass="38567">MFPSSQLSRSLLKCQRAVSVALINSEIRNVLLLQRPKEHELLPGAMVFPGGKFEITVDSEFPRKKTNWNLVEEQPLRPMELAEDYVFRVAALRELFIQTGTLLLYSVNCRESSIVTSKDDKALIEWKDKVKNEPTKFEELFNKTDKLDVNLLIPWSNWLTPMGSLNRLDKLFFLAPFDNLNETFWDLEEGNMFFGHPSDIIEKNATSGLSVPIPQFYELLRIRLSHHDHLHSQISARLVLPQLIHTEDQKLGAFLFPEDQLYLSDESEFVSARTLKESEIVPNKEIDQLRTIHRIVFQKGFVENELFLQNVPKMPFKPHLFHCNGNIYNDFP</sequence>
<dbReference type="Proteomes" id="UP000659654">
    <property type="component" value="Unassembled WGS sequence"/>
</dbReference>
<evidence type="ECO:0000313" key="11">
    <source>
        <dbReference type="WBParaSite" id="BXY_0502400.1"/>
    </source>
</evidence>
<evidence type="ECO:0000313" key="8">
    <source>
        <dbReference type="EMBL" id="CAD5214669.1"/>
    </source>
</evidence>
<name>A0A1I7RWB1_BURXY</name>
<evidence type="ECO:0000313" key="10">
    <source>
        <dbReference type="Proteomes" id="UP000659654"/>
    </source>
</evidence>